<protein>
    <submittedName>
        <fullName evidence="1">Uncharacterized protein</fullName>
    </submittedName>
</protein>
<dbReference type="AlphaFoldDB" id="C6LK15"/>
<comment type="caution">
    <text evidence="1">The sequence shown here is derived from an EMBL/GenBank/DDBJ whole genome shotgun (WGS) entry which is preliminary data.</text>
</comment>
<reference evidence="1" key="1">
    <citation type="submission" date="2009-07" db="EMBL/GenBank/DDBJ databases">
        <authorList>
            <person name="Weinstock G."/>
            <person name="Sodergren E."/>
            <person name="Clifton S."/>
            <person name="Fulton L."/>
            <person name="Fulton B."/>
            <person name="Courtney L."/>
            <person name="Fronick C."/>
            <person name="Harrison M."/>
            <person name="Strong C."/>
            <person name="Farmer C."/>
            <person name="Delahaunty K."/>
            <person name="Markovic C."/>
            <person name="Hall O."/>
            <person name="Minx P."/>
            <person name="Tomlinson C."/>
            <person name="Mitreva M."/>
            <person name="Nelson J."/>
            <person name="Hou S."/>
            <person name="Wollam A."/>
            <person name="Pepin K.H."/>
            <person name="Johnson M."/>
            <person name="Bhonagiri V."/>
            <person name="Nash W.E."/>
            <person name="Warren W."/>
            <person name="Chinwalla A."/>
            <person name="Mardis E.R."/>
            <person name="Wilson R.K."/>
        </authorList>
    </citation>
    <scope>NUCLEOTIDE SEQUENCE [LARGE SCALE GENOMIC DNA]</scope>
    <source>
        <strain evidence="1">DSM 14469</strain>
    </source>
</reference>
<gene>
    <name evidence="1" type="ORF">BRYFOR_09002</name>
</gene>
<proteinExistence type="predicted"/>
<accession>C6LK15</accession>
<name>C6LK15_9FIRM</name>
<sequence>MNVFYNSGIKKVSRHTLRAGKSAVYAASRLSVYYSNSRLTVRNINEYH</sequence>
<dbReference type="Proteomes" id="UP000005561">
    <property type="component" value="Unassembled WGS sequence"/>
</dbReference>
<evidence type="ECO:0000313" key="1">
    <source>
        <dbReference type="EMBL" id="EET59093.1"/>
    </source>
</evidence>
<keyword evidence="2" id="KW-1185">Reference proteome</keyword>
<dbReference type="EMBL" id="ACCL02000022">
    <property type="protein sequence ID" value="EET59093.1"/>
    <property type="molecule type" value="Genomic_DNA"/>
</dbReference>
<organism evidence="1 2">
    <name type="scientific">Marvinbryantia formatexigens DSM 14469</name>
    <dbReference type="NCBI Taxonomy" id="478749"/>
    <lineage>
        <taxon>Bacteria</taxon>
        <taxon>Bacillati</taxon>
        <taxon>Bacillota</taxon>
        <taxon>Clostridia</taxon>
        <taxon>Lachnospirales</taxon>
        <taxon>Lachnospiraceae</taxon>
        <taxon>Marvinbryantia</taxon>
    </lineage>
</organism>
<evidence type="ECO:0000313" key="2">
    <source>
        <dbReference type="Proteomes" id="UP000005561"/>
    </source>
</evidence>